<keyword evidence="13" id="KW-1015">Disulfide bond</keyword>
<evidence type="ECO:0000256" key="10">
    <source>
        <dbReference type="ARBA" id="ARBA00022840"/>
    </source>
</evidence>
<feature type="binding site" evidence="18">
    <location>
        <position position="1385"/>
    </location>
    <ligand>
        <name>ATP</name>
        <dbReference type="ChEBI" id="CHEBI:30616"/>
    </ligand>
</feature>
<keyword evidence="15" id="KW-0325">Glycoprotein</keyword>
<dbReference type="SMART" id="SM00220">
    <property type="entry name" value="S_TKc"/>
    <property type="match status" value="1"/>
</dbReference>
<evidence type="ECO:0000256" key="5">
    <source>
        <dbReference type="ARBA" id="ARBA00022679"/>
    </source>
</evidence>
<dbReference type="GO" id="GO:0016020">
    <property type="term" value="C:membrane"/>
    <property type="evidence" value="ECO:0007669"/>
    <property type="project" value="UniProtKB-SubCell"/>
</dbReference>
<sequence>MCSFLKGHKLWLYMTGQRHPPKQQKDETEDAFALRFEDWDGVNHQVITWLRNTSTPSVSMEFGGYDTAKDVWDMLAFQYAGSDGAREHHLMVTLYQLRQDLERLRLHQFLMGILDDFESVRSQLLNRSPLPTVNQAVNNLVREETRLKSHHSSQPHTSVLATLASVDPIVTTPPGGHDKRRLNQKNSHLICAFCKNCGHTIDQCNMRARILQCSAALTASRSVPSSDAVSFDPVSLTIPTYSIADLQALFSQVQPPSSSASNPALFVTPGISSEWFLDSTCCNHMTDNPHLISAHTPPILPIITTADGFAMTDSQTGQIVGTARKVRRLFKLTSLHFPSSLVSALVIATSASIELWHSYLDTVKALTNAASTLVSFWGEAALTVVYTINRYPSSVVQNTTPYETVVWHSSKLQSTQEKRYQCYDPIAKRLRVSRHVVFWEHKMFYSLPSFSTDNSDSQADPLPNLFPEIPSPSAELVTPISDESLPADPTSDESLTADPTFDESPLSAPATNPVNTIALELHRSHQASSNPLWQQVMKEELDTLLKTSTWDLVDLPTSKSAIGCNSLLVSPILQAFLTKCVAYIGHYMVLTLFFRRSDHGITLLLLYVDDMIITGDDVQGIQDLKRFLGQHFKLKDLSPLSYFLGLEVSSSSDSYYLTQAKYTSDLISLTGITNSKIVDTPIEYNNRLNAHDGEPLPDTTLYKQLVGSLVYLAVTRSDIFYVVHIVSQFMVAPRSLHYAIVLRILRYLKGTLFHGLHFSSQSSLTLQAYSDADWAGDPTDRRSITSIEAKYQALVDTIAELLWLRWLFQDLGIDCSTAVLIHCDNRSAIQISHNDVFHERTKHIEIDCHFVRYHLLQVSSSTLDNLSEGTSLSVEKPEEVLISPNGVFSAGFHSVGDNAFCFAIWFSKLRSHPNSSSRTVVWMANRDHPVNGKRSKLSLLKTGNLILTDVNKLIVWETDTVSLSPIRLSLYDTGNLVLRNISDAILWESFEFPTDTLLPQQQLTRNTKLVSSRSQTISSGFYELFFDNDNVLRLRYNGPEISSIYWPDPWLGNWEAGRTTYNNSRIAELDSLGKFSSFDNFTFKSADYGAMLYRRLTLGYDGNMRLYSWEEETQNWVVSWQVIQRPCTIHGACGINSLCSYVVGSHRKCSCLPGYKMKNSTDWAYGCEPELDLSYSCNKSESKSESDFLALSHVQFYGYDNGLFRNYTFDQCRDLCLQLCDCKGFQYTYRSYIGYSECFPKTILLNGYRSPDYEGGIYLKLTKSKISSYAKPLEEFNLNCSSKLADQPYVESYENGTVKLMLWFACGVGGLEIICIFVVWFLLIQTEKSSGADEQGYVLAATGFRKYSYAELKKATKGFNEEIGRGAWGAVYKGVLSDNRVAAIKRLNEANQGEGEFLAEVSIIGRINHMNLIEMWGYCAEGTHRLLVYEFMERGSLADNLSANALDWEKRFEIAVGTAKGLAYLHEDCLDWILHCDVKPQNILLDSNFRPNVADFGLSKLQNRSSVQHTSFSRIRGTRGYMAPEWVFNLPITSKVDVYSYGIVVLEMVTGMGPSRSAHSSAKKRSVHPIDDGGEAEHKMLVTWVREKMNIATTNTSLLEEIIDPMLEGKYEMGKMETLVRVALQCVQEDKDARPTMSQVVEMLLRQENDSL</sequence>
<dbReference type="SUPFAM" id="SSF56672">
    <property type="entry name" value="DNA/RNA polymerases"/>
    <property type="match status" value="1"/>
</dbReference>
<evidence type="ECO:0000256" key="8">
    <source>
        <dbReference type="ARBA" id="ARBA00022741"/>
    </source>
</evidence>
<dbReference type="InterPro" id="IPR043502">
    <property type="entry name" value="DNA/RNA_pol_sf"/>
</dbReference>
<dbReference type="SUPFAM" id="SSF51110">
    <property type="entry name" value="alpha-D-mannose-specific plant lectins"/>
    <property type="match status" value="1"/>
</dbReference>
<feature type="domain" description="Bulb-type lectin" evidence="22">
    <location>
        <begin position="866"/>
        <end position="991"/>
    </location>
</feature>
<dbReference type="GO" id="GO:0004674">
    <property type="term" value="F:protein serine/threonine kinase activity"/>
    <property type="evidence" value="ECO:0007669"/>
    <property type="project" value="UniProtKB-KW"/>
</dbReference>
<dbReference type="Pfam" id="PF00954">
    <property type="entry name" value="S_locus_glycop"/>
    <property type="match status" value="1"/>
</dbReference>
<dbReference type="EMBL" id="OIVN01002890">
    <property type="protein sequence ID" value="SPD07200.1"/>
    <property type="molecule type" value="Genomic_DNA"/>
</dbReference>
<dbReference type="GO" id="GO:0005524">
    <property type="term" value="F:ATP binding"/>
    <property type="evidence" value="ECO:0007669"/>
    <property type="project" value="UniProtKB-UniRule"/>
</dbReference>
<evidence type="ECO:0000259" key="23">
    <source>
        <dbReference type="PROSITE" id="PS50948"/>
    </source>
</evidence>
<feature type="domain" description="Apple" evidence="23">
    <location>
        <begin position="1177"/>
        <end position="1262"/>
    </location>
</feature>
<dbReference type="PANTHER" id="PTHR47974">
    <property type="entry name" value="OS07G0415500 PROTEIN"/>
    <property type="match status" value="1"/>
</dbReference>
<dbReference type="FunFam" id="2.90.10.10:FF:000017">
    <property type="entry name" value="Putative receptor protein kinase ZmPK1"/>
    <property type="match status" value="1"/>
</dbReference>
<evidence type="ECO:0000256" key="9">
    <source>
        <dbReference type="ARBA" id="ARBA00022777"/>
    </source>
</evidence>
<dbReference type="EC" id="2.7.11.1" evidence="2"/>
<evidence type="ECO:0000256" key="11">
    <source>
        <dbReference type="ARBA" id="ARBA00022989"/>
    </source>
</evidence>
<evidence type="ECO:0000256" key="19">
    <source>
        <dbReference type="SAM" id="MobiDB-lite"/>
    </source>
</evidence>
<dbReference type="Gene3D" id="1.10.510.10">
    <property type="entry name" value="Transferase(Phosphotransferase) domain 1"/>
    <property type="match status" value="1"/>
</dbReference>
<dbReference type="CDD" id="cd14066">
    <property type="entry name" value="STKc_IRAK"/>
    <property type="match status" value="1"/>
</dbReference>
<dbReference type="PANTHER" id="PTHR47974:SF3">
    <property type="entry name" value="RECEPTOR-LIKE SERINE_THREONINE-PROTEIN KINASE"/>
    <property type="match status" value="1"/>
</dbReference>
<dbReference type="Pfam" id="PF07727">
    <property type="entry name" value="RVT_2"/>
    <property type="match status" value="1"/>
</dbReference>
<dbReference type="SUPFAM" id="SSF56112">
    <property type="entry name" value="Protein kinase-like (PK-like)"/>
    <property type="match status" value="1"/>
</dbReference>
<evidence type="ECO:0000256" key="4">
    <source>
        <dbReference type="ARBA" id="ARBA00022536"/>
    </source>
</evidence>
<comment type="catalytic activity">
    <reaction evidence="17">
        <text>L-seryl-[protein] + ATP = O-phospho-L-seryl-[protein] + ADP + H(+)</text>
        <dbReference type="Rhea" id="RHEA:17989"/>
        <dbReference type="Rhea" id="RHEA-COMP:9863"/>
        <dbReference type="Rhea" id="RHEA-COMP:11604"/>
        <dbReference type="ChEBI" id="CHEBI:15378"/>
        <dbReference type="ChEBI" id="CHEBI:29999"/>
        <dbReference type="ChEBI" id="CHEBI:30616"/>
        <dbReference type="ChEBI" id="CHEBI:83421"/>
        <dbReference type="ChEBI" id="CHEBI:456216"/>
        <dbReference type="EC" id="2.7.11.1"/>
    </reaction>
</comment>
<dbReference type="PROSITE" id="PS50011">
    <property type="entry name" value="PROTEIN_KINASE_DOM"/>
    <property type="match status" value="1"/>
</dbReference>
<dbReference type="InterPro" id="IPR017441">
    <property type="entry name" value="Protein_kinase_ATP_BS"/>
</dbReference>
<dbReference type="Pfam" id="PF01453">
    <property type="entry name" value="B_lectin"/>
    <property type="match status" value="1"/>
</dbReference>
<evidence type="ECO:0000313" key="24">
    <source>
        <dbReference type="EMBL" id="SPD07200.1"/>
    </source>
</evidence>
<dbReference type="CDD" id="cd01098">
    <property type="entry name" value="PAN_AP_plant"/>
    <property type="match status" value="1"/>
</dbReference>
<proteinExistence type="predicted"/>
<evidence type="ECO:0000256" key="15">
    <source>
        <dbReference type="ARBA" id="ARBA00023180"/>
    </source>
</evidence>
<feature type="transmembrane region" description="Helical" evidence="20">
    <location>
        <begin position="1300"/>
        <end position="1323"/>
    </location>
</feature>
<name>A0A2N9H6F1_FAGSY</name>
<feature type="domain" description="Protein kinase" evidence="21">
    <location>
        <begin position="1357"/>
        <end position="1652"/>
    </location>
</feature>
<reference evidence="24" key="1">
    <citation type="submission" date="2018-02" db="EMBL/GenBank/DDBJ databases">
        <authorList>
            <person name="Cohen D.B."/>
            <person name="Kent A.D."/>
        </authorList>
    </citation>
    <scope>NUCLEOTIDE SEQUENCE</scope>
</reference>
<dbReference type="FunFam" id="1.10.510.10:FF:000537">
    <property type="entry name" value="Putative receptor-like protein kinase"/>
    <property type="match status" value="1"/>
</dbReference>
<evidence type="ECO:0000259" key="22">
    <source>
        <dbReference type="PROSITE" id="PS50927"/>
    </source>
</evidence>
<keyword evidence="6 20" id="KW-0812">Transmembrane</keyword>
<dbReference type="InterPro" id="IPR036426">
    <property type="entry name" value="Bulb-type_lectin_dom_sf"/>
</dbReference>
<keyword evidence="4" id="KW-0245">EGF-like domain</keyword>
<dbReference type="InterPro" id="IPR011009">
    <property type="entry name" value="Kinase-like_dom_sf"/>
</dbReference>
<protein>
    <recommendedName>
        <fullName evidence="2">non-specific serine/threonine protein kinase</fullName>
        <ecNumber evidence="2">2.7.11.1</ecNumber>
    </recommendedName>
</protein>
<keyword evidence="14" id="KW-0675">Receptor</keyword>
<dbReference type="PROSITE" id="PS00107">
    <property type="entry name" value="PROTEIN_KINASE_ATP"/>
    <property type="match status" value="1"/>
</dbReference>
<dbReference type="InterPro" id="IPR003609">
    <property type="entry name" value="Pan_app"/>
</dbReference>
<dbReference type="InterPro" id="IPR013103">
    <property type="entry name" value="RVT_2"/>
</dbReference>
<keyword evidence="7" id="KW-0732">Signal</keyword>
<keyword evidence="9" id="KW-0418">Kinase</keyword>
<feature type="region of interest" description="Disordered" evidence="19">
    <location>
        <begin position="479"/>
        <end position="507"/>
    </location>
</feature>
<evidence type="ECO:0000256" key="3">
    <source>
        <dbReference type="ARBA" id="ARBA00022527"/>
    </source>
</evidence>
<dbReference type="InterPro" id="IPR001480">
    <property type="entry name" value="Bulb-type_lectin_dom"/>
</dbReference>
<dbReference type="SMART" id="SM00108">
    <property type="entry name" value="B_lectin"/>
    <property type="match status" value="1"/>
</dbReference>
<keyword evidence="5" id="KW-0808">Transferase</keyword>
<dbReference type="Gene3D" id="3.30.200.20">
    <property type="entry name" value="Phosphorylase Kinase, domain 1"/>
    <property type="match status" value="1"/>
</dbReference>
<evidence type="ECO:0000256" key="20">
    <source>
        <dbReference type="SAM" id="Phobius"/>
    </source>
</evidence>
<keyword evidence="10 18" id="KW-0067">ATP-binding</keyword>
<dbReference type="Pfam" id="PF00069">
    <property type="entry name" value="Pkinase"/>
    <property type="match status" value="1"/>
</dbReference>
<evidence type="ECO:0000256" key="14">
    <source>
        <dbReference type="ARBA" id="ARBA00023170"/>
    </source>
</evidence>
<evidence type="ECO:0000256" key="12">
    <source>
        <dbReference type="ARBA" id="ARBA00023136"/>
    </source>
</evidence>
<evidence type="ECO:0000256" key="17">
    <source>
        <dbReference type="ARBA" id="ARBA00048679"/>
    </source>
</evidence>
<evidence type="ECO:0000256" key="18">
    <source>
        <dbReference type="PROSITE-ProRule" id="PRU10141"/>
    </source>
</evidence>
<dbReference type="Gene3D" id="2.90.10.10">
    <property type="entry name" value="Bulb-type lectin domain"/>
    <property type="match status" value="1"/>
</dbReference>
<dbReference type="CDD" id="cd09272">
    <property type="entry name" value="RNase_HI_RT_Ty1"/>
    <property type="match status" value="1"/>
</dbReference>
<dbReference type="InterPro" id="IPR000719">
    <property type="entry name" value="Prot_kinase_dom"/>
</dbReference>
<dbReference type="InterPro" id="IPR000858">
    <property type="entry name" value="S_locus_glycoprot_dom"/>
</dbReference>
<keyword evidence="3" id="KW-0723">Serine/threonine-protein kinase</keyword>
<dbReference type="InterPro" id="IPR008271">
    <property type="entry name" value="Ser/Thr_kinase_AS"/>
</dbReference>
<dbReference type="PROSITE" id="PS50948">
    <property type="entry name" value="PAN"/>
    <property type="match status" value="1"/>
</dbReference>
<dbReference type="CDD" id="cd00053">
    <property type="entry name" value="EGF"/>
    <property type="match status" value="1"/>
</dbReference>
<dbReference type="FunFam" id="3.30.200.20:FF:000059">
    <property type="entry name" value="S-receptor-like serine/threonine-protein kinase"/>
    <property type="match status" value="1"/>
</dbReference>
<evidence type="ECO:0000256" key="7">
    <source>
        <dbReference type="ARBA" id="ARBA00022729"/>
    </source>
</evidence>
<gene>
    <name evidence="24" type="ORF">FSB_LOCUS35082</name>
</gene>
<evidence type="ECO:0000256" key="2">
    <source>
        <dbReference type="ARBA" id="ARBA00012513"/>
    </source>
</evidence>
<organism evidence="24">
    <name type="scientific">Fagus sylvatica</name>
    <name type="common">Beechnut</name>
    <dbReference type="NCBI Taxonomy" id="28930"/>
    <lineage>
        <taxon>Eukaryota</taxon>
        <taxon>Viridiplantae</taxon>
        <taxon>Streptophyta</taxon>
        <taxon>Embryophyta</taxon>
        <taxon>Tracheophyta</taxon>
        <taxon>Spermatophyta</taxon>
        <taxon>Magnoliopsida</taxon>
        <taxon>eudicotyledons</taxon>
        <taxon>Gunneridae</taxon>
        <taxon>Pentapetalae</taxon>
        <taxon>rosids</taxon>
        <taxon>fabids</taxon>
        <taxon>Fagales</taxon>
        <taxon>Fagaceae</taxon>
        <taxon>Fagus</taxon>
    </lineage>
</organism>
<evidence type="ECO:0000256" key="13">
    <source>
        <dbReference type="ARBA" id="ARBA00023157"/>
    </source>
</evidence>
<comment type="catalytic activity">
    <reaction evidence="16">
        <text>L-threonyl-[protein] + ATP = O-phospho-L-threonyl-[protein] + ADP + H(+)</text>
        <dbReference type="Rhea" id="RHEA:46608"/>
        <dbReference type="Rhea" id="RHEA-COMP:11060"/>
        <dbReference type="Rhea" id="RHEA-COMP:11605"/>
        <dbReference type="ChEBI" id="CHEBI:15378"/>
        <dbReference type="ChEBI" id="CHEBI:30013"/>
        <dbReference type="ChEBI" id="CHEBI:30616"/>
        <dbReference type="ChEBI" id="CHEBI:61977"/>
        <dbReference type="ChEBI" id="CHEBI:456216"/>
        <dbReference type="EC" id="2.7.11.1"/>
    </reaction>
</comment>
<evidence type="ECO:0000256" key="6">
    <source>
        <dbReference type="ARBA" id="ARBA00022692"/>
    </source>
</evidence>
<evidence type="ECO:0000256" key="1">
    <source>
        <dbReference type="ARBA" id="ARBA00004479"/>
    </source>
</evidence>
<keyword evidence="8 18" id="KW-0547">Nucleotide-binding</keyword>
<accession>A0A2N9H6F1</accession>
<evidence type="ECO:0000256" key="16">
    <source>
        <dbReference type="ARBA" id="ARBA00047899"/>
    </source>
</evidence>
<dbReference type="CDD" id="cd00028">
    <property type="entry name" value="B_lectin"/>
    <property type="match status" value="1"/>
</dbReference>
<dbReference type="PROSITE" id="PS00108">
    <property type="entry name" value="PROTEIN_KINASE_ST"/>
    <property type="match status" value="1"/>
</dbReference>
<keyword evidence="11 20" id="KW-1133">Transmembrane helix</keyword>
<dbReference type="GO" id="GO:0048544">
    <property type="term" value="P:recognition of pollen"/>
    <property type="evidence" value="ECO:0007669"/>
    <property type="project" value="InterPro"/>
</dbReference>
<dbReference type="PROSITE" id="PS50927">
    <property type="entry name" value="BULB_LECTIN"/>
    <property type="match status" value="1"/>
</dbReference>
<evidence type="ECO:0000259" key="21">
    <source>
        <dbReference type="PROSITE" id="PS50011"/>
    </source>
</evidence>
<keyword evidence="12 20" id="KW-0472">Membrane</keyword>
<comment type="subcellular location">
    <subcellularLocation>
        <location evidence="1">Membrane</location>
        <topology evidence="1">Single-pass type I membrane protein</topology>
    </subcellularLocation>
</comment>